<dbReference type="WBParaSite" id="TMUE_0000000563.1">
    <property type="protein sequence ID" value="TMUE_0000000563.1"/>
    <property type="gene ID" value="WBGene00296503"/>
</dbReference>
<reference evidence="2" key="1">
    <citation type="submission" date="2013-11" db="EMBL/GenBank/DDBJ databases">
        <authorList>
            <person name="Aslett M."/>
        </authorList>
    </citation>
    <scope>NUCLEOTIDE SEQUENCE [LARGE SCALE GENOMIC DNA]</scope>
    <source>
        <strain evidence="2">Edinburgh</strain>
    </source>
</reference>
<name>A0A5S6Q016_TRIMR</name>
<accession>A0A5S6Q016</accession>
<dbReference type="WBParaSite" id="TMUE_3000014343.1">
    <property type="protein sequence ID" value="TMUE_3000014343.1"/>
    <property type="gene ID" value="WBGene00302188"/>
</dbReference>
<sequence length="93" mass="10178">MNAKRDGILSNSNCPQCGISRDSEGNKGLSNRPSDTQNEIGYDSSVDFIAKRATLDVNEISAFYKKALFGRNVIIDSRTSCPPIMDDAFERGS</sequence>
<dbReference type="AlphaFoldDB" id="A0A5S6Q016"/>
<evidence type="ECO:0000313" key="4">
    <source>
        <dbReference type="WBParaSite" id="TMUE_3000014343.1"/>
    </source>
</evidence>
<feature type="region of interest" description="Disordered" evidence="1">
    <location>
        <begin position="1"/>
        <end position="39"/>
    </location>
</feature>
<protein>
    <submittedName>
        <fullName evidence="3 4">Uncharacterized protein</fullName>
    </submittedName>
</protein>
<evidence type="ECO:0000256" key="1">
    <source>
        <dbReference type="SAM" id="MobiDB-lite"/>
    </source>
</evidence>
<dbReference type="Proteomes" id="UP000046395">
    <property type="component" value="Unassembled WGS sequence"/>
</dbReference>
<proteinExistence type="predicted"/>
<feature type="compositionally biased region" description="Polar residues" evidence="1">
    <location>
        <begin position="28"/>
        <end position="39"/>
    </location>
</feature>
<evidence type="ECO:0000313" key="2">
    <source>
        <dbReference type="Proteomes" id="UP000046395"/>
    </source>
</evidence>
<reference evidence="2" key="2">
    <citation type="submission" date="2014-03" db="EMBL/GenBank/DDBJ databases">
        <title>The whipworm genome and dual-species transcriptomics of an intimate host-pathogen interaction.</title>
        <authorList>
            <person name="Foth B.J."/>
            <person name="Tsai I.J."/>
            <person name="Reid A.J."/>
            <person name="Bancroft A.J."/>
            <person name="Nichol S."/>
            <person name="Tracey A."/>
            <person name="Holroyd N."/>
            <person name="Cotton J.A."/>
            <person name="Stanley E.J."/>
            <person name="Zarowiecki M."/>
            <person name="Liu J.Z."/>
            <person name="Huckvale T."/>
            <person name="Cooper P.J."/>
            <person name="Grencis R.K."/>
            <person name="Berriman M."/>
        </authorList>
    </citation>
    <scope>NUCLEOTIDE SEQUENCE [LARGE SCALE GENOMIC DNA]</scope>
    <source>
        <strain evidence="2">Edinburgh</strain>
    </source>
</reference>
<keyword evidence="2" id="KW-1185">Reference proteome</keyword>
<organism evidence="2 3">
    <name type="scientific">Trichuris muris</name>
    <name type="common">Mouse whipworm</name>
    <dbReference type="NCBI Taxonomy" id="70415"/>
    <lineage>
        <taxon>Eukaryota</taxon>
        <taxon>Metazoa</taxon>
        <taxon>Ecdysozoa</taxon>
        <taxon>Nematoda</taxon>
        <taxon>Enoplea</taxon>
        <taxon>Dorylaimia</taxon>
        <taxon>Trichinellida</taxon>
        <taxon>Trichuridae</taxon>
        <taxon>Trichuris</taxon>
    </lineage>
</organism>
<reference evidence="3 4" key="3">
    <citation type="submission" date="2019-12" db="UniProtKB">
        <authorList>
            <consortium name="WormBaseParasite"/>
        </authorList>
    </citation>
    <scope>IDENTIFICATION</scope>
</reference>
<evidence type="ECO:0000313" key="3">
    <source>
        <dbReference type="WBParaSite" id="TMUE_0000000563.1"/>
    </source>
</evidence>